<keyword evidence="4" id="KW-1185">Reference proteome</keyword>
<feature type="compositionally biased region" description="Basic and acidic residues" evidence="1">
    <location>
        <begin position="290"/>
        <end position="325"/>
    </location>
</feature>
<keyword evidence="2" id="KW-0732">Signal</keyword>
<evidence type="ECO:0000256" key="2">
    <source>
        <dbReference type="SAM" id="SignalP"/>
    </source>
</evidence>
<feature type="region of interest" description="Disordered" evidence="1">
    <location>
        <begin position="25"/>
        <end position="171"/>
    </location>
</feature>
<accession>A0A0N4XDH4</accession>
<reference evidence="3 4" key="2">
    <citation type="submission" date="2018-11" db="EMBL/GenBank/DDBJ databases">
        <authorList>
            <consortium name="Pathogen Informatics"/>
        </authorList>
    </citation>
    <scope>NUCLEOTIDE SEQUENCE [LARGE SCALE GENOMIC DNA]</scope>
</reference>
<feature type="compositionally biased region" description="Basic and acidic residues" evidence="1">
    <location>
        <begin position="144"/>
        <end position="158"/>
    </location>
</feature>
<evidence type="ECO:0000313" key="3">
    <source>
        <dbReference type="EMBL" id="VDL63336.1"/>
    </source>
</evidence>
<feature type="signal peptide" evidence="2">
    <location>
        <begin position="1"/>
        <end position="20"/>
    </location>
</feature>
<dbReference type="EMBL" id="UYSL01000275">
    <property type="protein sequence ID" value="VDL63336.1"/>
    <property type="molecule type" value="Genomic_DNA"/>
</dbReference>
<reference evidence="5" key="1">
    <citation type="submission" date="2017-02" db="UniProtKB">
        <authorList>
            <consortium name="WormBaseParasite"/>
        </authorList>
    </citation>
    <scope>IDENTIFICATION</scope>
</reference>
<feature type="chain" id="PRO_5043124559" evidence="2">
    <location>
        <begin position="21"/>
        <end position="539"/>
    </location>
</feature>
<feature type="compositionally biased region" description="Basic and acidic residues" evidence="1">
    <location>
        <begin position="365"/>
        <end position="379"/>
    </location>
</feature>
<protein>
    <submittedName>
        <fullName evidence="5">Serine/arginine repetitive matrix protein 1-like</fullName>
    </submittedName>
</protein>
<feature type="compositionally biased region" description="Basic and acidic residues" evidence="1">
    <location>
        <begin position="67"/>
        <end position="95"/>
    </location>
</feature>
<dbReference type="Proteomes" id="UP000271162">
    <property type="component" value="Unassembled WGS sequence"/>
</dbReference>
<feature type="compositionally biased region" description="Pro residues" evidence="1">
    <location>
        <begin position="273"/>
        <end position="285"/>
    </location>
</feature>
<gene>
    <name evidence="3" type="ORF">NBR_LOCUS574</name>
</gene>
<organism evidence="5">
    <name type="scientific">Nippostrongylus brasiliensis</name>
    <name type="common">Rat hookworm</name>
    <dbReference type="NCBI Taxonomy" id="27835"/>
    <lineage>
        <taxon>Eukaryota</taxon>
        <taxon>Metazoa</taxon>
        <taxon>Ecdysozoa</taxon>
        <taxon>Nematoda</taxon>
        <taxon>Chromadorea</taxon>
        <taxon>Rhabditida</taxon>
        <taxon>Rhabditina</taxon>
        <taxon>Rhabditomorpha</taxon>
        <taxon>Strongyloidea</taxon>
        <taxon>Heligmosomidae</taxon>
        <taxon>Nippostrongylus</taxon>
    </lineage>
</organism>
<evidence type="ECO:0000313" key="4">
    <source>
        <dbReference type="Proteomes" id="UP000271162"/>
    </source>
</evidence>
<evidence type="ECO:0000313" key="5">
    <source>
        <dbReference type="WBParaSite" id="NBR_0000057301-mRNA-1"/>
    </source>
</evidence>
<sequence>MLPVLLNLLLFTYCYPFSIADDHPFTGPSGPLRRDAPKYSRFTPFQDPSTFPEPVFGMGHGFPFSSDRTKSDEVIPEDHAARELGKEPHSPETSRPRSGAPPSEFSAHKESHSAEKPPPHASNEEEYQRHREGRIPMNGAHLMQGKDVRKVERRENKGVGRLLKSQKTAENNNVPKKMTENWVMVEALCQHLQVLNTREKLKRGIDRLLRAVSRYECKEPEITATRKIFPAERTVCRGRVRKASINGRPLSKEKDPSQRRFGPFGAYFERPTKPPPPIGPPPPRPLWIRNRFDSRMRKPDSESRESHRPMKEFGDSHKQEADIQAHPRSPFPATSTTVSTTPHAEKRDDPSTPAEAPVNQPPPKALEDRRQIEASKENSDNCGQRTRADNDDRVNKLIKRAVVTSVPVNTSVTSTFSPFTSENGSYVSVTNNDRRFRDLRQNSGLDCGDSSESQDSGNTTTIALTVTVTTHPPSVSSISDHVPETTTYQATPSVSNNAPQVTTQRAFFVISGVKTESGIPVTPKIEDSLIPQNSQNRTS</sequence>
<feature type="region of interest" description="Disordered" evidence="1">
    <location>
        <begin position="246"/>
        <end position="393"/>
    </location>
</feature>
<dbReference type="AlphaFoldDB" id="A0A0N4XDH4"/>
<evidence type="ECO:0000256" key="1">
    <source>
        <dbReference type="SAM" id="MobiDB-lite"/>
    </source>
</evidence>
<dbReference type="WBParaSite" id="NBR_0000057301-mRNA-1">
    <property type="protein sequence ID" value="NBR_0000057301-mRNA-1"/>
    <property type="gene ID" value="NBR_0000057301"/>
</dbReference>
<name>A0A0N4XDH4_NIPBR</name>
<feature type="compositionally biased region" description="Basic and acidic residues" evidence="1">
    <location>
        <begin position="106"/>
        <end position="134"/>
    </location>
</feature>
<proteinExistence type="predicted"/>
<feature type="compositionally biased region" description="Polar residues" evidence="1">
    <location>
        <begin position="332"/>
        <end position="342"/>
    </location>
</feature>